<feature type="compositionally biased region" description="Polar residues" evidence="1">
    <location>
        <begin position="647"/>
        <end position="662"/>
    </location>
</feature>
<dbReference type="AlphaFoldDB" id="A0A0D6LNI6"/>
<feature type="compositionally biased region" description="Acidic residues" evidence="1">
    <location>
        <begin position="495"/>
        <end position="507"/>
    </location>
</feature>
<feature type="compositionally biased region" description="Polar residues" evidence="1">
    <location>
        <begin position="370"/>
        <end position="380"/>
    </location>
</feature>
<organism evidence="2 3">
    <name type="scientific">Ancylostoma ceylanicum</name>
    <dbReference type="NCBI Taxonomy" id="53326"/>
    <lineage>
        <taxon>Eukaryota</taxon>
        <taxon>Metazoa</taxon>
        <taxon>Ecdysozoa</taxon>
        <taxon>Nematoda</taxon>
        <taxon>Chromadorea</taxon>
        <taxon>Rhabditida</taxon>
        <taxon>Rhabditina</taxon>
        <taxon>Rhabditomorpha</taxon>
        <taxon>Strongyloidea</taxon>
        <taxon>Ancylostomatidae</taxon>
        <taxon>Ancylostomatinae</taxon>
        <taxon>Ancylostoma</taxon>
    </lineage>
</organism>
<dbReference type="EMBL" id="KE124991">
    <property type="protein sequence ID" value="EPB73399.1"/>
    <property type="molecule type" value="Genomic_DNA"/>
</dbReference>
<evidence type="ECO:0000313" key="3">
    <source>
        <dbReference type="Proteomes" id="UP000054495"/>
    </source>
</evidence>
<feature type="compositionally biased region" description="Polar residues" evidence="1">
    <location>
        <begin position="508"/>
        <end position="520"/>
    </location>
</feature>
<feature type="compositionally biased region" description="Acidic residues" evidence="1">
    <location>
        <begin position="448"/>
        <end position="459"/>
    </location>
</feature>
<feature type="compositionally biased region" description="Basic and acidic residues" evidence="1">
    <location>
        <begin position="606"/>
        <end position="618"/>
    </location>
</feature>
<name>A0A0D6LNI6_9BILA</name>
<feature type="region of interest" description="Disordered" evidence="1">
    <location>
        <begin position="796"/>
        <end position="830"/>
    </location>
</feature>
<sequence length="830" mass="91893">MSTLGTDTDSQHVQVICQCIMERIKLAKRGNVLQSIAGEIEQLVPVIKDACATAGESIRVCNVFTQWSRQLGDQIRVSGLTGTQLLHAIDELKKDFSRNRMEDHWLLPSISPLLALTAQELEKSRETSSIGDTQTGSADDSFSKVLQLEHVMKNAADKSDRNSGNSKATSAESLDRILFDVEEKSVQLESQLSLLERKISESKDINASTRERINQLLLRLNTSSCLVQRTCNGESDNDRKQSSTSVMSFEITENDIDRARQLNEEKLAKGLDESRQSSKEDVKVDLNEAHEDHAEDVEESFQKTDAVMTQMANVSEDFHENSQENPQDEEPVEEQVESATKEEASPQNDDEGKGVPIEQHFEQEEDNVSHHSFTTNNSLPATEDQKNEVENQQNPEEQPEAYEENETASPPEEENEREGHEEKQEDEDLEGEPPVPDADEDPTKAAESENDDNNEELQEEAQVNQEESKENGSNAPSEGGDETEEAVQLKKIAEETQENSPENDESNTAEQGESQEQNGSGERLADDAGLEEQQTGENGLNGTLEVTENGEDEEQSPRDISEANTEQEENGQKRPPEQQEDQPQSNEEELSGENSGSTEVKSVENPSDKTENEDEHNSGDVGGETSNGLENDLEEFSNQGEEDAEQKTGNAFQNPPTDNATAENGDEEHFEVERSADAVPDKDSNSAQPGDSSIVLESNGSIDSPCSLLSKNGVEHQLQNLSYDINNDGTIVAHDGNANLEKDTARNAFPSPQQSEALSSLGKIAALPEFELTHKYHIQSHINTATRVPVISQPVPLQKQKFKSPKSKRKLLTESGRDTKPPLYQPRFVF</sequence>
<protein>
    <submittedName>
        <fullName evidence="2">Uncharacterized protein</fullName>
    </submittedName>
</protein>
<gene>
    <name evidence="2" type="ORF">ANCCEY_07514</name>
</gene>
<feature type="compositionally biased region" description="Basic and acidic residues" evidence="1">
    <location>
        <begin position="811"/>
        <end position="820"/>
    </location>
</feature>
<feature type="compositionally biased region" description="Polar residues" evidence="1">
    <location>
        <begin position="685"/>
        <end position="704"/>
    </location>
</feature>
<evidence type="ECO:0000313" key="2">
    <source>
        <dbReference type="EMBL" id="EPB73399.1"/>
    </source>
</evidence>
<keyword evidence="3" id="KW-1185">Reference proteome</keyword>
<accession>A0A0D6LNI6</accession>
<feature type="compositionally biased region" description="Basic residues" evidence="1">
    <location>
        <begin position="800"/>
        <end position="810"/>
    </location>
</feature>
<evidence type="ECO:0000256" key="1">
    <source>
        <dbReference type="SAM" id="MobiDB-lite"/>
    </source>
</evidence>
<reference evidence="2 3" key="1">
    <citation type="submission" date="2013-05" db="EMBL/GenBank/DDBJ databases">
        <title>Draft genome of the parasitic nematode Anyclostoma ceylanicum.</title>
        <authorList>
            <person name="Mitreva M."/>
        </authorList>
    </citation>
    <scope>NUCLEOTIDE SEQUENCE [LARGE SCALE GENOMIC DNA]</scope>
</reference>
<feature type="compositionally biased region" description="Acidic residues" evidence="1">
    <location>
        <begin position="397"/>
        <end position="416"/>
    </location>
</feature>
<feature type="compositionally biased region" description="Polar residues" evidence="1">
    <location>
        <begin position="532"/>
        <end position="546"/>
    </location>
</feature>
<feature type="compositionally biased region" description="Acidic residues" evidence="1">
    <location>
        <begin position="631"/>
        <end position="644"/>
    </location>
</feature>
<feature type="compositionally biased region" description="Basic and acidic residues" evidence="1">
    <location>
        <begin position="671"/>
        <end position="684"/>
    </location>
</feature>
<feature type="compositionally biased region" description="Acidic residues" evidence="1">
    <location>
        <begin position="326"/>
        <end position="336"/>
    </location>
</feature>
<dbReference type="Proteomes" id="UP000054495">
    <property type="component" value="Unassembled WGS sequence"/>
</dbReference>
<feature type="region of interest" description="Disordered" evidence="1">
    <location>
        <begin position="317"/>
        <end position="704"/>
    </location>
</feature>
<proteinExistence type="predicted"/>